<evidence type="ECO:0000313" key="4">
    <source>
        <dbReference type="EMBL" id="GFP23785.1"/>
    </source>
</evidence>
<accession>A0A6V8QAI9</accession>
<evidence type="ECO:0000313" key="3">
    <source>
        <dbReference type="EMBL" id="GFP21716.1"/>
    </source>
</evidence>
<dbReference type="Proteomes" id="UP000585609">
    <property type="component" value="Unassembled WGS sequence"/>
</dbReference>
<evidence type="ECO:0000313" key="2">
    <source>
        <dbReference type="EMBL" id="GFP19387.1"/>
    </source>
</evidence>
<evidence type="ECO:0000313" key="12">
    <source>
        <dbReference type="Proteomes" id="UP000585609"/>
    </source>
</evidence>
<dbReference type="EMBL" id="BLRV01000088">
    <property type="protein sequence ID" value="GFP21716.1"/>
    <property type="molecule type" value="Genomic_DNA"/>
</dbReference>
<evidence type="ECO:0000313" key="10">
    <source>
        <dbReference type="Proteomes" id="UP000574717"/>
    </source>
</evidence>
<evidence type="ECO:0000313" key="8">
    <source>
        <dbReference type="Proteomes" id="UP000568877"/>
    </source>
</evidence>
<dbReference type="Pfam" id="PF10047">
    <property type="entry name" value="DUF2281"/>
    <property type="match status" value="1"/>
</dbReference>
<dbReference type="Proteomes" id="UP000569018">
    <property type="component" value="Unassembled WGS sequence"/>
</dbReference>
<dbReference type="Proteomes" id="UP000568877">
    <property type="component" value="Unassembled WGS sequence"/>
</dbReference>
<comment type="caution">
    <text evidence="6">The sequence shown here is derived from an EMBL/GenBank/DDBJ whole genome shotgun (WGS) entry which is preliminary data.</text>
</comment>
<evidence type="ECO:0000313" key="9">
    <source>
        <dbReference type="Proteomes" id="UP000569018"/>
    </source>
</evidence>
<evidence type="ECO:0000313" key="13">
    <source>
        <dbReference type="Proteomes" id="UP000588083"/>
    </source>
</evidence>
<dbReference type="EMBL" id="BLRU01000070">
    <property type="protein sequence ID" value="GFP19387.1"/>
    <property type="molecule type" value="Genomic_DNA"/>
</dbReference>
<evidence type="ECO:0000313" key="11">
    <source>
        <dbReference type="Proteomes" id="UP000580051"/>
    </source>
</evidence>
<name>A0A6V8QAI9_9ACTN</name>
<evidence type="ECO:0000313" key="6">
    <source>
        <dbReference type="EMBL" id="GFP32540.1"/>
    </source>
</evidence>
<evidence type="ECO:0000313" key="7">
    <source>
        <dbReference type="EMBL" id="GFP38348.1"/>
    </source>
</evidence>
<sequence>MTLDQKIYQDVQKLPASFQEEILDFIRYLLMKAERQEAREWSSLSLSSAMSGMEDEEPLYTLADLKVVFG</sequence>
<dbReference type="EMBL" id="BLSD01000001">
    <property type="protein sequence ID" value="GFP38348.1"/>
    <property type="molecule type" value="Genomic_DNA"/>
</dbReference>
<dbReference type="EMBL" id="BLRW01000198">
    <property type="protein sequence ID" value="GFP23785.1"/>
    <property type="molecule type" value="Genomic_DNA"/>
</dbReference>
<feature type="domain" description="DUF2281" evidence="1">
    <location>
        <begin position="6"/>
        <end position="59"/>
    </location>
</feature>
<evidence type="ECO:0000259" key="1">
    <source>
        <dbReference type="Pfam" id="PF10047"/>
    </source>
</evidence>
<dbReference type="Proteomes" id="UP000574717">
    <property type="component" value="Unassembled WGS sequence"/>
</dbReference>
<gene>
    <name evidence="2" type="ORF">HKBW3S03_00892</name>
    <name evidence="3" type="ORF">HKBW3S06_00943</name>
    <name evidence="4" type="ORF">HKBW3S09_01250</name>
    <name evidence="5" type="ORF">HKBW3S34_02288</name>
    <name evidence="6" type="ORF">HKBW3S42_00844</name>
    <name evidence="7" type="ORF">HKBW3S47_00049</name>
</gene>
<dbReference type="AlphaFoldDB" id="A0A6V8QAI9"/>
<protein>
    <recommendedName>
        <fullName evidence="1">DUF2281 domain-containing protein</fullName>
    </recommendedName>
</protein>
<proteinExistence type="predicted"/>
<dbReference type="EMBL" id="BLRZ01000284">
    <property type="protein sequence ID" value="GFP31368.1"/>
    <property type="molecule type" value="Genomic_DNA"/>
</dbReference>
<keyword evidence="13" id="KW-1185">Reference proteome</keyword>
<dbReference type="Proteomes" id="UP000588083">
    <property type="component" value="Unassembled WGS sequence"/>
</dbReference>
<evidence type="ECO:0000313" key="5">
    <source>
        <dbReference type="EMBL" id="GFP31368.1"/>
    </source>
</evidence>
<dbReference type="EMBL" id="BLSA01000096">
    <property type="protein sequence ID" value="GFP32540.1"/>
    <property type="molecule type" value="Genomic_DNA"/>
</dbReference>
<dbReference type="InterPro" id="IPR018739">
    <property type="entry name" value="DUF2281"/>
</dbReference>
<organism evidence="6 8">
    <name type="scientific">Candidatus Hakubella thermalkaliphila</name>
    <dbReference type="NCBI Taxonomy" id="2754717"/>
    <lineage>
        <taxon>Bacteria</taxon>
        <taxon>Bacillati</taxon>
        <taxon>Actinomycetota</taxon>
        <taxon>Actinomycetota incertae sedis</taxon>
        <taxon>Candidatus Hakubellales</taxon>
        <taxon>Candidatus Hakubellaceae</taxon>
        <taxon>Candidatus Hakubella</taxon>
    </lineage>
</organism>
<reference evidence="8 9" key="1">
    <citation type="journal article" date="2020" name="Front. Microbiol.">
        <title>Single-cell genomics of novel Actinobacteria with the Wood-Ljungdahl pathway discovered in a serpentinizing system.</title>
        <authorList>
            <person name="Merino N."/>
            <person name="Kawai M."/>
            <person name="Boyd E.S."/>
            <person name="Colman D.R."/>
            <person name="McGlynn S.E."/>
            <person name="Nealson K.H."/>
            <person name="Kurokawa K."/>
            <person name="Hongoh Y."/>
        </authorList>
    </citation>
    <scope>NUCLEOTIDE SEQUENCE [LARGE SCALE GENOMIC DNA]</scope>
    <source>
        <strain evidence="2 10">S03</strain>
        <strain evidence="3 11">S06</strain>
        <strain evidence="4 12">S09_30</strain>
        <strain evidence="5 13">S34</strain>
        <strain evidence="6 8">S42</strain>
        <strain evidence="7 9">S47</strain>
    </source>
</reference>
<dbReference type="Proteomes" id="UP000580051">
    <property type="component" value="Unassembled WGS sequence"/>
</dbReference>
<dbReference type="RefSeq" id="WP_176226821.1">
    <property type="nucleotide sequence ID" value="NZ_BLRU01000070.1"/>
</dbReference>